<dbReference type="Gramene" id="LPERR05G03340.1">
    <property type="protein sequence ID" value="LPERR05G03340.1"/>
    <property type="gene ID" value="LPERR05G03340"/>
</dbReference>
<dbReference type="AlphaFoldDB" id="A0A0D9WCX9"/>
<evidence type="ECO:0000256" key="5">
    <source>
        <dbReference type="ARBA" id="ARBA00022679"/>
    </source>
</evidence>
<evidence type="ECO:0000256" key="6">
    <source>
        <dbReference type="ARBA" id="ARBA00022723"/>
    </source>
</evidence>
<evidence type="ECO:0000256" key="7">
    <source>
        <dbReference type="ARBA" id="ARBA00022771"/>
    </source>
</evidence>
<dbReference type="Proteomes" id="UP000032180">
    <property type="component" value="Chromosome 5"/>
</dbReference>
<evidence type="ECO:0000256" key="4">
    <source>
        <dbReference type="ARBA" id="ARBA00012483"/>
    </source>
</evidence>
<feature type="compositionally biased region" description="Acidic residues" evidence="11">
    <location>
        <begin position="54"/>
        <end position="106"/>
    </location>
</feature>
<evidence type="ECO:0000256" key="8">
    <source>
        <dbReference type="ARBA" id="ARBA00022786"/>
    </source>
</evidence>
<reference evidence="14" key="2">
    <citation type="submission" date="2013-12" db="EMBL/GenBank/DDBJ databases">
        <authorList>
            <person name="Yu Y."/>
            <person name="Lee S."/>
            <person name="de Baynast K."/>
            <person name="Wissotski M."/>
            <person name="Liu L."/>
            <person name="Talag J."/>
            <person name="Goicoechea J."/>
            <person name="Angelova A."/>
            <person name="Jetty R."/>
            <person name="Kudrna D."/>
            <person name="Golser W."/>
            <person name="Rivera L."/>
            <person name="Zhang J."/>
            <person name="Wing R."/>
        </authorList>
    </citation>
    <scope>NUCLEOTIDE SEQUENCE</scope>
</reference>
<evidence type="ECO:0000256" key="3">
    <source>
        <dbReference type="ARBA" id="ARBA00009119"/>
    </source>
</evidence>
<evidence type="ECO:0000256" key="10">
    <source>
        <dbReference type="PROSITE-ProRule" id="PRU00455"/>
    </source>
</evidence>
<dbReference type="Gene3D" id="3.30.40.10">
    <property type="entry name" value="Zinc/RING finger domain, C3HC4 (zinc finger)"/>
    <property type="match status" value="1"/>
</dbReference>
<evidence type="ECO:0000259" key="12">
    <source>
        <dbReference type="PROSITE" id="PS51081"/>
    </source>
</evidence>
<name>A0A0D9WCX9_9ORYZ</name>
<evidence type="ECO:0000256" key="1">
    <source>
        <dbReference type="ARBA" id="ARBA00000900"/>
    </source>
</evidence>
<keyword evidence="9" id="KW-0862">Zinc</keyword>
<reference evidence="13 14" key="1">
    <citation type="submission" date="2012-08" db="EMBL/GenBank/DDBJ databases">
        <title>Oryza genome evolution.</title>
        <authorList>
            <person name="Wing R.A."/>
        </authorList>
    </citation>
    <scope>NUCLEOTIDE SEQUENCE</scope>
</reference>
<dbReference type="HOGENOM" id="CLU_040603_3_0_1"/>
<evidence type="ECO:0000313" key="13">
    <source>
        <dbReference type="EnsemblPlants" id="LPERR05G03340.1"/>
    </source>
</evidence>
<dbReference type="eggNOG" id="KOG3002">
    <property type="taxonomic scope" value="Eukaryota"/>
</dbReference>
<evidence type="ECO:0000256" key="11">
    <source>
        <dbReference type="SAM" id="MobiDB-lite"/>
    </source>
</evidence>
<dbReference type="SUPFAM" id="SSF49599">
    <property type="entry name" value="TRAF domain-like"/>
    <property type="match status" value="1"/>
</dbReference>
<dbReference type="InterPro" id="IPR049548">
    <property type="entry name" value="Sina-like_RING"/>
</dbReference>
<evidence type="ECO:0000256" key="2">
    <source>
        <dbReference type="ARBA" id="ARBA00004906"/>
    </source>
</evidence>
<accession>A0A0D9WCX9</accession>
<protein>
    <recommendedName>
        <fullName evidence="4">RING-type E3 ubiquitin transferase</fullName>
        <ecNumber evidence="4">2.3.2.27</ecNumber>
    </recommendedName>
</protein>
<keyword evidence="6" id="KW-0479">Metal-binding</keyword>
<dbReference type="InterPro" id="IPR013010">
    <property type="entry name" value="Znf_SIAH"/>
</dbReference>
<dbReference type="InterPro" id="IPR013083">
    <property type="entry name" value="Znf_RING/FYVE/PHD"/>
</dbReference>
<comment type="pathway">
    <text evidence="2">Protein modification; protein ubiquitination.</text>
</comment>
<comment type="catalytic activity">
    <reaction evidence="1">
        <text>S-ubiquitinyl-[E2 ubiquitin-conjugating enzyme]-L-cysteine + [acceptor protein]-L-lysine = [E2 ubiquitin-conjugating enzyme]-L-cysteine + N(6)-ubiquitinyl-[acceptor protein]-L-lysine.</text>
        <dbReference type="EC" id="2.3.2.27"/>
    </reaction>
</comment>
<dbReference type="InterPro" id="IPR052088">
    <property type="entry name" value="E3_ubiquitin-ligase_SINA"/>
</dbReference>
<dbReference type="GO" id="GO:0008270">
    <property type="term" value="F:zinc ion binding"/>
    <property type="evidence" value="ECO:0007669"/>
    <property type="project" value="UniProtKB-KW"/>
</dbReference>
<dbReference type="EnsemblPlants" id="LPERR05G03340.1">
    <property type="protein sequence ID" value="LPERR05G03340.1"/>
    <property type="gene ID" value="LPERR05G03340"/>
</dbReference>
<keyword evidence="14" id="KW-1185">Reference proteome</keyword>
<dbReference type="EC" id="2.3.2.27" evidence="4"/>
<evidence type="ECO:0000313" key="14">
    <source>
        <dbReference type="Proteomes" id="UP000032180"/>
    </source>
</evidence>
<feature type="region of interest" description="Disordered" evidence="11">
    <location>
        <begin position="1"/>
        <end position="115"/>
    </location>
</feature>
<dbReference type="GO" id="GO:0005737">
    <property type="term" value="C:cytoplasm"/>
    <property type="evidence" value="ECO:0007669"/>
    <property type="project" value="TreeGrafter"/>
</dbReference>
<comment type="similarity">
    <text evidence="3">Belongs to the SINA (Seven in absentia) family.</text>
</comment>
<dbReference type="GO" id="GO:0061630">
    <property type="term" value="F:ubiquitin protein ligase activity"/>
    <property type="evidence" value="ECO:0007669"/>
    <property type="project" value="UniProtKB-EC"/>
</dbReference>
<organism evidence="13 14">
    <name type="scientific">Leersia perrieri</name>
    <dbReference type="NCBI Taxonomy" id="77586"/>
    <lineage>
        <taxon>Eukaryota</taxon>
        <taxon>Viridiplantae</taxon>
        <taxon>Streptophyta</taxon>
        <taxon>Embryophyta</taxon>
        <taxon>Tracheophyta</taxon>
        <taxon>Spermatophyta</taxon>
        <taxon>Magnoliopsida</taxon>
        <taxon>Liliopsida</taxon>
        <taxon>Poales</taxon>
        <taxon>Poaceae</taxon>
        <taxon>BOP clade</taxon>
        <taxon>Oryzoideae</taxon>
        <taxon>Oryzeae</taxon>
        <taxon>Oryzinae</taxon>
        <taxon>Leersia</taxon>
    </lineage>
</organism>
<feature type="domain" description="SIAH-type" evidence="12">
    <location>
        <begin position="192"/>
        <end position="260"/>
    </location>
</feature>
<sequence>MASSSHSNRRAMASSEEGDETVANARKKPRIRMPPENSYSEDEIEQSHGHSEEDGGEGEDEEEDEEQEESQTEDDDGDEQEEEQEEQEESQTEDDDDGDKQEEEEQQEHTDPAAATRAVVAGVTVYDAYALDCGICFVPLRPPIFQYEVGHVVCSHCRDMLALMAVPKCHVCGSVDNGGYRRCHAMERLADAIHVACPHAAHGCAATPAYHELESHRDTCTHAPCHCPGKACYNDLAAGLPDPKQSFQFVVPRYVVGDDEESGVGISNSKRNATSRITRPGGRLLLLPI</sequence>
<dbReference type="STRING" id="77586.A0A0D9WCX9"/>
<dbReference type="Pfam" id="PF21362">
    <property type="entry name" value="Sina_RING"/>
    <property type="match status" value="1"/>
</dbReference>
<dbReference type="PROSITE" id="PS51081">
    <property type="entry name" value="ZF_SIAH"/>
    <property type="match status" value="1"/>
</dbReference>
<dbReference type="PANTHER" id="PTHR10315">
    <property type="entry name" value="E3 UBIQUITIN PROTEIN LIGASE SIAH"/>
    <property type="match status" value="1"/>
</dbReference>
<keyword evidence="5" id="KW-0808">Transferase</keyword>
<reference evidence="13" key="3">
    <citation type="submission" date="2015-04" db="UniProtKB">
        <authorList>
            <consortium name="EnsemblPlants"/>
        </authorList>
    </citation>
    <scope>IDENTIFICATION</scope>
</reference>
<evidence type="ECO:0000256" key="9">
    <source>
        <dbReference type="ARBA" id="ARBA00022833"/>
    </source>
</evidence>
<keyword evidence="8" id="KW-0833">Ubl conjugation pathway</keyword>
<dbReference type="PANTHER" id="PTHR10315:SF162">
    <property type="entry name" value="RING-TYPE E3 UBIQUITIN TRANSFERASE"/>
    <property type="match status" value="1"/>
</dbReference>
<keyword evidence="7 10" id="KW-0863">Zinc-finger</keyword>
<proteinExistence type="inferred from homology"/>